<dbReference type="Proteomes" id="UP000320801">
    <property type="component" value="Unassembled WGS sequence"/>
</dbReference>
<dbReference type="EMBL" id="SMDN01000002">
    <property type="protein sequence ID" value="TQC54112.1"/>
    <property type="molecule type" value="Genomic_DNA"/>
</dbReference>
<sequence>MKVKNVLISLGFASITSLPIAAVSCANTKNQKQESGTDPLAPKKPQKPKTPELTETENDKIDKDIINTIEIAKKEIESSHNPKTINKLVKVIKLVYEITKINDFNLGLQLFDEASTIFYSVFPRSSADLLTEVPVEQQVKSLSNQLGNLNVNSDKNTIESFLKEVQKHQKLNEVFNEFGIKNIFYSNEILEDVVKKTNLLIELSEKSKENPQLLNARIQILDEISKLVTLRSIDLLFPKSEHKKIDKQTIQEKLNEKVNSIVEQTKKISPELKNKNQLEAIKKMLEDYKTEYIKSNMLFKKYGLGGNSYNEKSIDEAIKIVDQLIPLDNQGVNPNLAISLLGKIVRLLMPTKSDFIF</sequence>
<protein>
    <recommendedName>
        <fullName evidence="5">Lipoprotein</fullName>
    </recommendedName>
</protein>
<keyword evidence="2" id="KW-0732">Signal</keyword>
<feature type="compositionally biased region" description="Basic and acidic residues" evidence="1">
    <location>
        <begin position="49"/>
        <end position="58"/>
    </location>
</feature>
<dbReference type="AlphaFoldDB" id="A0A507SXW8"/>
<gene>
    <name evidence="3" type="ORF">E1I18_00715</name>
</gene>
<evidence type="ECO:0000256" key="2">
    <source>
        <dbReference type="SAM" id="SignalP"/>
    </source>
</evidence>
<evidence type="ECO:0000313" key="4">
    <source>
        <dbReference type="Proteomes" id="UP000320801"/>
    </source>
</evidence>
<proteinExistence type="predicted"/>
<comment type="caution">
    <text evidence="3">The sequence shown here is derived from an EMBL/GenBank/DDBJ whole genome shotgun (WGS) entry which is preliminary data.</text>
</comment>
<evidence type="ECO:0000256" key="1">
    <source>
        <dbReference type="SAM" id="MobiDB-lite"/>
    </source>
</evidence>
<dbReference type="RefSeq" id="WP_141483694.1">
    <property type="nucleotide sequence ID" value="NZ_SMDN01000002.1"/>
</dbReference>
<dbReference type="PROSITE" id="PS51257">
    <property type="entry name" value="PROKAR_LIPOPROTEIN"/>
    <property type="match status" value="1"/>
</dbReference>
<evidence type="ECO:0000313" key="3">
    <source>
        <dbReference type="EMBL" id="TQC54112.1"/>
    </source>
</evidence>
<feature type="chain" id="PRO_5021363525" description="Lipoprotein" evidence="2">
    <location>
        <begin position="22"/>
        <end position="357"/>
    </location>
</feature>
<reference evidence="3 4" key="1">
    <citation type="submission" date="2019-03" db="EMBL/GenBank/DDBJ databases">
        <title>Characterization of a novel Mycoplasma cynos real-time PCR assay.</title>
        <authorList>
            <person name="Tallmadge R.L."/>
            <person name="Mitchell P.K."/>
            <person name="Goodman L."/>
        </authorList>
    </citation>
    <scope>NUCLEOTIDE SEQUENCE [LARGE SCALE GENOMIC DNA]</scope>
    <source>
        <strain evidence="3 4">1642</strain>
    </source>
</reference>
<feature type="region of interest" description="Disordered" evidence="1">
    <location>
        <begin position="29"/>
        <end position="58"/>
    </location>
</feature>
<feature type="signal peptide" evidence="2">
    <location>
        <begin position="1"/>
        <end position="21"/>
    </location>
</feature>
<keyword evidence="4" id="KW-1185">Reference proteome</keyword>
<evidence type="ECO:0008006" key="5">
    <source>
        <dbReference type="Google" id="ProtNLM"/>
    </source>
</evidence>
<accession>A0A507SXW8</accession>
<organism evidence="3 4">
    <name type="scientific">Mycoplasmopsis mucosicanis</name>
    <dbReference type="NCBI Taxonomy" id="458208"/>
    <lineage>
        <taxon>Bacteria</taxon>
        <taxon>Bacillati</taxon>
        <taxon>Mycoplasmatota</taxon>
        <taxon>Mycoplasmoidales</taxon>
        <taxon>Metamycoplasmataceae</taxon>
        <taxon>Mycoplasmopsis</taxon>
    </lineage>
</organism>
<name>A0A507SXW8_9BACT</name>